<reference evidence="1 2" key="1">
    <citation type="submission" date="2020-01" db="EMBL/GenBank/DDBJ databases">
        <title>Draft Genome Sequence of Vibrio sp. strain OCN044, Isolated from a Healthy Coral at Palmyra Atoll.</title>
        <authorList>
            <person name="Videau P."/>
            <person name="Loughran R."/>
            <person name="Esquivel A."/>
            <person name="Deadmond M."/>
            <person name="Paddock B.E."/>
            <person name="Saw J.H."/>
            <person name="Ushijima B."/>
        </authorList>
    </citation>
    <scope>NUCLEOTIDE SEQUENCE [LARGE SCALE GENOMIC DNA]</scope>
    <source>
        <strain evidence="1 2">OCN044</strain>
    </source>
</reference>
<dbReference type="AlphaFoldDB" id="A0A6L8M2L4"/>
<dbReference type="InterPro" id="IPR029063">
    <property type="entry name" value="SAM-dependent_MTases_sf"/>
</dbReference>
<evidence type="ECO:0000313" key="1">
    <source>
        <dbReference type="EMBL" id="MYM60019.1"/>
    </source>
</evidence>
<dbReference type="Gene3D" id="3.40.50.150">
    <property type="entry name" value="Vaccinia Virus protein VP39"/>
    <property type="match status" value="1"/>
</dbReference>
<gene>
    <name evidence="1" type="ORF">GTG28_12365</name>
</gene>
<protein>
    <submittedName>
        <fullName evidence="1">SAM-dependent methyltransferase</fullName>
    </submittedName>
</protein>
<dbReference type="RefSeq" id="WP_160930245.1">
    <property type="nucleotide sequence ID" value="NZ_WWEU01000004.1"/>
</dbReference>
<keyword evidence="2" id="KW-1185">Reference proteome</keyword>
<evidence type="ECO:0000313" key="2">
    <source>
        <dbReference type="Proteomes" id="UP000478571"/>
    </source>
</evidence>
<keyword evidence="1" id="KW-0808">Transferase</keyword>
<keyword evidence="1" id="KW-0489">Methyltransferase</keyword>
<dbReference type="Proteomes" id="UP000478571">
    <property type="component" value="Unassembled WGS sequence"/>
</dbReference>
<comment type="caution">
    <text evidence="1">The sequence shown here is derived from an EMBL/GenBank/DDBJ whole genome shotgun (WGS) entry which is preliminary data.</text>
</comment>
<organism evidence="1 2">
    <name type="scientific">Vibrio tetraodonis subsp. pristinus</name>
    <dbReference type="NCBI Taxonomy" id="2695891"/>
    <lineage>
        <taxon>Bacteria</taxon>
        <taxon>Pseudomonadati</taxon>
        <taxon>Pseudomonadota</taxon>
        <taxon>Gammaproteobacteria</taxon>
        <taxon>Vibrionales</taxon>
        <taxon>Vibrionaceae</taxon>
        <taxon>Vibrio</taxon>
    </lineage>
</organism>
<dbReference type="SUPFAM" id="SSF53335">
    <property type="entry name" value="S-adenosyl-L-methionine-dependent methyltransferases"/>
    <property type="match status" value="1"/>
</dbReference>
<dbReference type="EMBL" id="WWEU01000004">
    <property type="protein sequence ID" value="MYM60019.1"/>
    <property type="molecule type" value="Genomic_DNA"/>
</dbReference>
<name>A0A6L8M2L4_9VIBR</name>
<dbReference type="GO" id="GO:0008168">
    <property type="term" value="F:methyltransferase activity"/>
    <property type="evidence" value="ECO:0007669"/>
    <property type="project" value="UniProtKB-KW"/>
</dbReference>
<accession>A0A6L8M2L4</accession>
<dbReference type="GO" id="GO:0032259">
    <property type="term" value="P:methylation"/>
    <property type="evidence" value="ECO:0007669"/>
    <property type="project" value="UniProtKB-KW"/>
</dbReference>
<sequence length="226" mass="26210">MKLEHVVPWGRTLEEYQRMFNLGEEDKHKKILGCGDGPASFNAELTQMGGRIVSIDPIYQFSKQQISDRIEQVRPIIMEQIIQNKGAYLWNQFESPLHLEQTRLSAMNHFLADYDKGKVEQRYVHGSLPKLNFADKEFDLALCSHFLFLYEEHFSLQDHIQSITELVRVSKEVRIYPLLSLEGTQSNYLTSVIEHFERLGTKVGLEEVSYQFQKGATKMLVILANE</sequence>
<proteinExistence type="predicted"/>